<gene>
    <name evidence="2" type="ORF">TVY486_1106920</name>
</gene>
<dbReference type="AlphaFoldDB" id="G0UBL1"/>
<evidence type="ECO:0000313" key="2">
    <source>
        <dbReference type="EMBL" id="CCC53208.1"/>
    </source>
</evidence>
<organism evidence="2">
    <name type="scientific">Trypanosoma vivax (strain Y486)</name>
    <dbReference type="NCBI Taxonomy" id="1055687"/>
    <lineage>
        <taxon>Eukaryota</taxon>
        <taxon>Discoba</taxon>
        <taxon>Euglenozoa</taxon>
        <taxon>Kinetoplastea</taxon>
        <taxon>Metakinetoplastina</taxon>
        <taxon>Trypanosomatida</taxon>
        <taxon>Trypanosomatidae</taxon>
        <taxon>Trypanosoma</taxon>
        <taxon>Duttonella</taxon>
    </lineage>
</organism>
<reference evidence="2" key="1">
    <citation type="journal article" date="2012" name="Proc. Natl. Acad. Sci. U.S.A.">
        <title>Antigenic diversity is generated by distinct evolutionary mechanisms in African trypanosome species.</title>
        <authorList>
            <person name="Jackson A.P."/>
            <person name="Berry A."/>
            <person name="Aslett M."/>
            <person name="Allison H.C."/>
            <person name="Burton P."/>
            <person name="Vavrova-Anderson J."/>
            <person name="Brown R."/>
            <person name="Browne H."/>
            <person name="Corton N."/>
            <person name="Hauser H."/>
            <person name="Gamble J."/>
            <person name="Gilderthorp R."/>
            <person name="Marcello L."/>
            <person name="McQuillan J."/>
            <person name="Otto T.D."/>
            <person name="Quail M.A."/>
            <person name="Sanders M.J."/>
            <person name="van Tonder A."/>
            <person name="Ginger M.L."/>
            <person name="Field M.C."/>
            <person name="Barry J.D."/>
            <person name="Hertz-Fowler C."/>
            <person name="Berriman M."/>
        </authorList>
    </citation>
    <scope>NUCLEOTIDE SEQUENCE</scope>
    <source>
        <strain evidence="2">Y486</strain>
    </source>
</reference>
<dbReference type="OMA" id="GACEGYM"/>
<feature type="region of interest" description="Disordered" evidence="1">
    <location>
        <begin position="259"/>
        <end position="288"/>
    </location>
</feature>
<protein>
    <recommendedName>
        <fullName evidence="3">PUF nine target 1</fullName>
    </recommendedName>
</protein>
<sequence length="553" mass="62081">MPTKGPRRCNRLIVVFSSVNNVTAWSFWKFLQMKKVKGITDLCMLAFNTHEGSFEARIDSQGYSLENYKHVVGYRQDMLERFLDRWYDPGRSYLVYGGHGMGDYLELEENKLALQCHELASILGKRRFEAIVFDACFMASLECAYQLRHNTRYIGASEGYVWVPDTSLDHHVLNAHTASEMSRFKDPKSILLAIQRDYCSKTPLADFAVIDTTHVEALRKYVEDHVMQRVYDRATFYNTQQQQRLCSIAEGVLRSALHEGGSDDMRPIMPASSSPMSSSQSQSALSSIEAQLSENKVQKKRELRRLQLQRAVQFEHALYPSEVEDKYILDLKSYLIDIAREEEWAAIRSHSGKGAHESTLDPGLSRVVGGFITPPAVSPPRTSVVENHGSLPRGMGYNDAQYARGSGHKGLELFRRVVISHKPPQNASVYASHLGGLSIPVFEFSKLSKPLKPWEGVKKGKFQQKAREFMRKGVMQDVQMSKLCTSSHDIPASPLCSYGSSISLPPGTADDIPLVAAVARAPSRPAATAAPLPGERIADLRVRSPFQEELIHW</sequence>
<evidence type="ECO:0008006" key="3">
    <source>
        <dbReference type="Google" id="ProtNLM"/>
    </source>
</evidence>
<dbReference type="InterPro" id="IPR005077">
    <property type="entry name" value="Peptidase_C11"/>
</dbReference>
<evidence type="ECO:0000256" key="1">
    <source>
        <dbReference type="SAM" id="MobiDB-lite"/>
    </source>
</evidence>
<dbReference type="EMBL" id="HE573027">
    <property type="protein sequence ID" value="CCC53208.1"/>
    <property type="molecule type" value="Genomic_DNA"/>
</dbReference>
<accession>G0UBL1</accession>
<dbReference type="Pfam" id="PF03415">
    <property type="entry name" value="Peptidase_C11"/>
    <property type="match status" value="1"/>
</dbReference>
<name>G0UBL1_TRYVY</name>
<feature type="compositionally biased region" description="Low complexity" evidence="1">
    <location>
        <begin position="267"/>
        <end position="288"/>
    </location>
</feature>
<proteinExistence type="predicted"/>
<dbReference type="VEuPathDB" id="TriTrypDB:TvY486_1106920"/>